<evidence type="ECO:0000256" key="3">
    <source>
        <dbReference type="ARBA" id="ARBA00023163"/>
    </source>
</evidence>
<dbReference type="PRINTS" id="PR00455">
    <property type="entry name" value="HTHTETR"/>
</dbReference>
<reference evidence="7 8" key="1">
    <citation type="submission" date="2014-02" db="EMBL/GenBank/DDBJ databases">
        <title>The small core and large imbalanced accessory genome model reveals a collaborative survival strategy of Sorangium cellulosum strains in nature.</title>
        <authorList>
            <person name="Han K."/>
            <person name="Peng R."/>
            <person name="Blom J."/>
            <person name="Li Y.-Z."/>
        </authorList>
    </citation>
    <scope>NUCLEOTIDE SEQUENCE [LARGE SCALE GENOMIC DNA]</scope>
    <source>
        <strain evidence="7 8">So0011-07</strain>
    </source>
</reference>
<keyword evidence="2 4" id="KW-0238">DNA-binding</keyword>
<feature type="domain" description="HTH tetR-type" evidence="6">
    <location>
        <begin position="22"/>
        <end position="82"/>
    </location>
</feature>
<keyword evidence="3" id="KW-0804">Transcription</keyword>
<keyword evidence="1" id="KW-0805">Transcription regulation</keyword>
<organism evidence="7 8">
    <name type="scientific">Sorangium cellulosum</name>
    <name type="common">Polyangium cellulosum</name>
    <dbReference type="NCBI Taxonomy" id="56"/>
    <lineage>
        <taxon>Bacteria</taxon>
        <taxon>Pseudomonadati</taxon>
        <taxon>Myxococcota</taxon>
        <taxon>Polyangia</taxon>
        <taxon>Polyangiales</taxon>
        <taxon>Polyangiaceae</taxon>
        <taxon>Sorangium</taxon>
    </lineage>
</organism>
<protein>
    <submittedName>
        <fullName evidence="7">AcrR family transcriptional regulator</fullName>
    </submittedName>
</protein>
<gene>
    <name evidence="7" type="ORF">BE17_08250</name>
</gene>
<dbReference type="InterPro" id="IPR009057">
    <property type="entry name" value="Homeodomain-like_sf"/>
</dbReference>
<dbReference type="Pfam" id="PF00440">
    <property type="entry name" value="TetR_N"/>
    <property type="match status" value="1"/>
</dbReference>
<dbReference type="PANTHER" id="PTHR30055:SF149">
    <property type="entry name" value="TETR-FAMILY TRANSCRIPTIONAL REGULATOR"/>
    <property type="match status" value="1"/>
</dbReference>
<feature type="DNA-binding region" description="H-T-H motif" evidence="4">
    <location>
        <begin position="45"/>
        <end position="64"/>
    </location>
</feature>
<evidence type="ECO:0000313" key="8">
    <source>
        <dbReference type="Proteomes" id="UP000075635"/>
    </source>
</evidence>
<feature type="region of interest" description="Disordered" evidence="5">
    <location>
        <begin position="205"/>
        <end position="245"/>
    </location>
</feature>
<dbReference type="Pfam" id="PF16859">
    <property type="entry name" value="TetR_C_11"/>
    <property type="match status" value="1"/>
</dbReference>
<evidence type="ECO:0000256" key="4">
    <source>
        <dbReference type="PROSITE-ProRule" id="PRU00335"/>
    </source>
</evidence>
<name>A0A150RFZ9_SORCE</name>
<dbReference type="PANTHER" id="PTHR30055">
    <property type="entry name" value="HTH-TYPE TRANSCRIPTIONAL REGULATOR RUTR"/>
    <property type="match status" value="1"/>
</dbReference>
<dbReference type="EMBL" id="JEMB01002758">
    <property type="protein sequence ID" value="KYF78658.1"/>
    <property type="molecule type" value="Genomic_DNA"/>
</dbReference>
<dbReference type="PROSITE" id="PS50977">
    <property type="entry name" value="HTH_TETR_2"/>
    <property type="match status" value="1"/>
</dbReference>
<comment type="caution">
    <text evidence="7">The sequence shown here is derived from an EMBL/GenBank/DDBJ whole genome shotgun (WGS) entry which is preliminary data.</text>
</comment>
<evidence type="ECO:0000256" key="5">
    <source>
        <dbReference type="SAM" id="MobiDB-lite"/>
    </source>
</evidence>
<dbReference type="SUPFAM" id="SSF48498">
    <property type="entry name" value="Tetracyclin repressor-like, C-terminal domain"/>
    <property type="match status" value="1"/>
</dbReference>
<evidence type="ECO:0000313" key="7">
    <source>
        <dbReference type="EMBL" id="KYF78658.1"/>
    </source>
</evidence>
<dbReference type="Gene3D" id="1.10.357.10">
    <property type="entry name" value="Tetracycline Repressor, domain 2"/>
    <property type="match status" value="1"/>
</dbReference>
<dbReference type="InterPro" id="IPR036271">
    <property type="entry name" value="Tet_transcr_reg_TetR-rel_C_sf"/>
</dbReference>
<proteinExistence type="predicted"/>
<feature type="compositionally biased region" description="Low complexity" evidence="5">
    <location>
        <begin position="226"/>
        <end position="236"/>
    </location>
</feature>
<evidence type="ECO:0000256" key="2">
    <source>
        <dbReference type="ARBA" id="ARBA00023125"/>
    </source>
</evidence>
<dbReference type="Gene3D" id="1.10.10.60">
    <property type="entry name" value="Homeodomain-like"/>
    <property type="match status" value="1"/>
</dbReference>
<feature type="region of interest" description="Disordered" evidence="5">
    <location>
        <begin position="1"/>
        <end position="23"/>
    </location>
</feature>
<dbReference type="GO" id="GO:0000976">
    <property type="term" value="F:transcription cis-regulatory region binding"/>
    <property type="evidence" value="ECO:0007669"/>
    <property type="project" value="TreeGrafter"/>
</dbReference>
<accession>A0A150RFZ9</accession>
<dbReference type="SUPFAM" id="SSF46689">
    <property type="entry name" value="Homeodomain-like"/>
    <property type="match status" value="1"/>
</dbReference>
<evidence type="ECO:0000256" key="1">
    <source>
        <dbReference type="ARBA" id="ARBA00023015"/>
    </source>
</evidence>
<sequence>MTQNDDEAVGAEAAQPGRKRDHSRDAKILDATLEVLAEVGAAGLTMDIVAARAGAGKATIYRRWTSKTEMVIDAVAHMKRNQVDLERLPDTGTLRGDLLGLFKPQSIEEGERKLKIMTGLASLLAQDQALADAANAAVVEPWAEAHLALMRRAVERGEISASADIGTLSRVTPSMAAYRTLVQRKPIDLAFLVSMVDGVIVPALRGQPSGAPADPRDHRPAHATSRADGSPSPRRAASARKRSKT</sequence>
<dbReference type="Proteomes" id="UP000075635">
    <property type="component" value="Unassembled WGS sequence"/>
</dbReference>
<dbReference type="InterPro" id="IPR050109">
    <property type="entry name" value="HTH-type_TetR-like_transc_reg"/>
</dbReference>
<dbReference type="InterPro" id="IPR011075">
    <property type="entry name" value="TetR_C"/>
</dbReference>
<dbReference type="AlphaFoldDB" id="A0A150RFZ9"/>
<evidence type="ECO:0000259" key="6">
    <source>
        <dbReference type="PROSITE" id="PS50977"/>
    </source>
</evidence>
<dbReference type="InterPro" id="IPR001647">
    <property type="entry name" value="HTH_TetR"/>
</dbReference>
<dbReference type="GO" id="GO:0003700">
    <property type="term" value="F:DNA-binding transcription factor activity"/>
    <property type="evidence" value="ECO:0007669"/>
    <property type="project" value="TreeGrafter"/>
</dbReference>